<protein>
    <submittedName>
        <fullName evidence="1">Uncharacterized protein</fullName>
    </submittedName>
</protein>
<reference evidence="1" key="1">
    <citation type="submission" date="2023-06" db="EMBL/GenBank/DDBJ databases">
        <title>Genome-scale phylogeny and comparative genomics of the fungal order Sordariales.</title>
        <authorList>
            <consortium name="Lawrence Berkeley National Laboratory"/>
            <person name="Hensen N."/>
            <person name="Bonometti L."/>
            <person name="Westerberg I."/>
            <person name="Brannstrom I.O."/>
            <person name="Guillou S."/>
            <person name="Cros-Aarteil S."/>
            <person name="Calhoun S."/>
            <person name="Haridas S."/>
            <person name="Kuo A."/>
            <person name="Mondo S."/>
            <person name="Pangilinan J."/>
            <person name="Riley R."/>
            <person name="LaButti K."/>
            <person name="Andreopoulos B."/>
            <person name="Lipzen A."/>
            <person name="Chen C."/>
            <person name="Yanf M."/>
            <person name="Daum C."/>
            <person name="Ng V."/>
            <person name="Clum A."/>
            <person name="Steindorff A."/>
            <person name="Ohm R."/>
            <person name="Martin F."/>
            <person name="Silar P."/>
            <person name="Natvig D."/>
            <person name="Lalanne C."/>
            <person name="Gautier V."/>
            <person name="Ament-velasquez S.L."/>
            <person name="Kruys A."/>
            <person name="Hutchinson M.I."/>
            <person name="Powell A.J."/>
            <person name="Barry K."/>
            <person name="Miller A.N."/>
            <person name="Grigoriev I.V."/>
            <person name="Debuchy R."/>
            <person name="Gladieux P."/>
            <person name="Thoren M.H."/>
            <person name="Johannesson H."/>
        </authorList>
    </citation>
    <scope>NUCLEOTIDE SEQUENCE</scope>
    <source>
        <strain evidence="1">SMH2392-1A</strain>
    </source>
</reference>
<accession>A0AA40AVT3</accession>
<evidence type="ECO:0000313" key="2">
    <source>
        <dbReference type="Proteomes" id="UP001172101"/>
    </source>
</evidence>
<comment type="caution">
    <text evidence="1">The sequence shown here is derived from an EMBL/GenBank/DDBJ whole genome shotgun (WGS) entry which is preliminary data.</text>
</comment>
<dbReference type="Proteomes" id="UP001172101">
    <property type="component" value="Unassembled WGS sequence"/>
</dbReference>
<proteinExistence type="predicted"/>
<dbReference type="RefSeq" id="XP_060298881.1">
    <property type="nucleotide sequence ID" value="XM_060433952.1"/>
</dbReference>
<keyword evidence="2" id="KW-1185">Reference proteome</keyword>
<organism evidence="1 2">
    <name type="scientific">Lasiosphaeria miniovina</name>
    <dbReference type="NCBI Taxonomy" id="1954250"/>
    <lineage>
        <taxon>Eukaryota</taxon>
        <taxon>Fungi</taxon>
        <taxon>Dikarya</taxon>
        <taxon>Ascomycota</taxon>
        <taxon>Pezizomycotina</taxon>
        <taxon>Sordariomycetes</taxon>
        <taxon>Sordariomycetidae</taxon>
        <taxon>Sordariales</taxon>
        <taxon>Lasiosphaeriaceae</taxon>
        <taxon>Lasiosphaeria</taxon>
    </lineage>
</organism>
<gene>
    <name evidence="1" type="ORF">B0T26DRAFT_242775</name>
</gene>
<sequence>MPPCRPPFPPIASHACPCPIPSHVPYCPMSSSIAICRPRFILSLALDFRPGPASPAAALVAPPCLLVLAALTAAPSPIRVDGCHAECSACVVDDLSHSSTSCAGSTHLVCHRPHVAWVGRTPLSVRELSGFFLGRRTEEEGLAGPEGELPAYHAW</sequence>
<dbReference type="AlphaFoldDB" id="A0AA40AVT3"/>
<evidence type="ECO:0000313" key="1">
    <source>
        <dbReference type="EMBL" id="KAK0722957.1"/>
    </source>
</evidence>
<dbReference type="GeneID" id="85317222"/>
<name>A0AA40AVT3_9PEZI</name>
<dbReference type="EMBL" id="JAUIRO010000003">
    <property type="protein sequence ID" value="KAK0722957.1"/>
    <property type="molecule type" value="Genomic_DNA"/>
</dbReference>